<evidence type="ECO:0000313" key="2">
    <source>
        <dbReference type="Proteomes" id="UP000245380"/>
    </source>
</evidence>
<organism evidence="1 2">
    <name type="scientific">Sulfoacidibacillus thermotolerans</name>
    <name type="common">Acidibacillus sulfuroxidans</name>
    <dbReference type="NCBI Taxonomy" id="1765684"/>
    <lineage>
        <taxon>Bacteria</taxon>
        <taxon>Bacillati</taxon>
        <taxon>Bacillota</taxon>
        <taxon>Bacilli</taxon>
        <taxon>Bacillales</taxon>
        <taxon>Alicyclobacillaceae</taxon>
        <taxon>Sulfoacidibacillus</taxon>
    </lineage>
</organism>
<sequence length="102" mass="11951">MEEFEGFSDEQRAELLAQIADAHAQWQLALQQFNNAMDEVVIDDAIYLLNAAEMRFEGLMRVARRLRIVVNIPNHVNFRSYRSDRQDFPRVNLSFARDSDSF</sequence>
<dbReference type="InterPro" id="IPR019644">
    <property type="entry name" value="DUF2508"/>
</dbReference>
<dbReference type="Pfam" id="PF10704">
    <property type="entry name" value="DUF2508"/>
    <property type="match status" value="1"/>
</dbReference>
<dbReference type="EMBL" id="MPDK01000011">
    <property type="protein sequence ID" value="PWI57535.1"/>
    <property type="molecule type" value="Genomic_DNA"/>
</dbReference>
<proteinExistence type="predicted"/>
<dbReference type="RefSeq" id="WP_109430638.1">
    <property type="nucleotide sequence ID" value="NZ_MPDK01000011.1"/>
</dbReference>
<protein>
    <recommendedName>
        <fullName evidence="3">DUF2508 domain-containing protein</fullName>
    </recommendedName>
</protein>
<keyword evidence="2" id="KW-1185">Reference proteome</keyword>
<evidence type="ECO:0008006" key="3">
    <source>
        <dbReference type="Google" id="ProtNLM"/>
    </source>
</evidence>
<gene>
    <name evidence="1" type="ORF">BM613_07855</name>
</gene>
<dbReference type="AlphaFoldDB" id="A0A2U3D8D7"/>
<evidence type="ECO:0000313" key="1">
    <source>
        <dbReference type="EMBL" id="PWI57535.1"/>
    </source>
</evidence>
<dbReference type="Proteomes" id="UP000245380">
    <property type="component" value="Unassembled WGS sequence"/>
</dbReference>
<dbReference type="OrthoDB" id="2649829at2"/>
<accession>A0A2U3D8D7</accession>
<name>A0A2U3D8D7_SULT2</name>
<reference evidence="1 2" key="1">
    <citation type="submission" date="2016-11" db="EMBL/GenBank/DDBJ databases">
        <title>Comparative genomics of Acidibacillus ferroxidans species.</title>
        <authorList>
            <person name="Oliveira G."/>
            <person name="Nunes G."/>
            <person name="Oliveira R."/>
            <person name="Araujo F."/>
            <person name="Salim A."/>
            <person name="Scholte L."/>
            <person name="Morais D."/>
            <person name="Nancucheo I."/>
            <person name="Johnson D.B."/>
            <person name="Grail B."/>
            <person name="Bittencourt J."/>
            <person name="Valadares R."/>
        </authorList>
    </citation>
    <scope>NUCLEOTIDE SEQUENCE [LARGE SCALE GENOMIC DNA]</scope>
    <source>
        <strain evidence="1 2">Y002</strain>
    </source>
</reference>
<comment type="caution">
    <text evidence="1">The sequence shown here is derived from an EMBL/GenBank/DDBJ whole genome shotgun (WGS) entry which is preliminary data.</text>
</comment>